<name>A0A1Y2K0R7_9PROT</name>
<keyword evidence="5" id="KW-1185">Reference proteome</keyword>
<comment type="similarity">
    <text evidence="1">Belongs to the transglycosylase Slt family.</text>
</comment>
<dbReference type="PANTHER" id="PTHR37423">
    <property type="entry name" value="SOLUBLE LYTIC MUREIN TRANSGLYCOSYLASE-RELATED"/>
    <property type="match status" value="1"/>
</dbReference>
<comment type="caution">
    <text evidence="4">The sequence shown here is derived from an EMBL/GenBank/DDBJ whole genome shotgun (WGS) entry which is preliminary data.</text>
</comment>
<dbReference type="CDD" id="cd16896">
    <property type="entry name" value="LT_Slt70-like"/>
    <property type="match status" value="1"/>
</dbReference>
<organism evidence="4 5">
    <name type="scientific">Magnetofaba australis IT-1</name>
    <dbReference type="NCBI Taxonomy" id="1434232"/>
    <lineage>
        <taxon>Bacteria</taxon>
        <taxon>Pseudomonadati</taxon>
        <taxon>Pseudomonadota</taxon>
        <taxon>Magnetococcia</taxon>
        <taxon>Magnetococcales</taxon>
        <taxon>Magnetococcaceae</taxon>
        <taxon>Magnetofaba</taxon>
    </lineage>
</organism>
<dbReference type="GO" id="GO:0000270">
    <property type="term" value="P:peptidoglycan metabolic process"/>
    <property type="evidence" value="ECO:0007669"/>
    <property type="project" value="InterPro"/>
</dbReference>
<sequence>MALAWIVLTAPQPALADIYAFVDKDGVIHISNKPSDKRYRRLMRVESDGRRKGVYSGKYASLIYKEARRNRIDPALVRAVIRVESSFNPDAESHKGAVGLMQLMPRTAAQYGVRNRRDPSANVRAGSKHLRKLMLMYNNDLRLTLAAYNAGEGAVKKYGNRIPPYPETQNYVAKVLRYYRQYQRAM</sequence>
<evidence type="ECO:0000256" key="1">
    <source>
        <dbReference type="ARBA" id="ARBA00007734"/>
    </source>
</evidence>
<reference evidence="4 5" key="1">
    <citation type="journal article" date="2016" name="BMC Genomics">
        <title>Combined genomic and structural analyses of a cultured magnetotactic bacterium reveals its niche adaptation to a dynamic environment.</title>
        <authorList>
            <person name="Araujo A.C."/>
            <person name="Morillo V."/>
            <person name="Cypriano J."/>
            <person name="Teixeira L.C."/>
            <person name="Leao P."/>
            <person name="Lyra S."/>
            <person name="Almeida L.G."/>
            <person name="Bazylinski D.A."/>
            <person name="Vasconcellos A.T."/>
            <person name="Abreu F."/>
            <person name="Lins U."/>
        </authorList>
    </citation>
    <scope>NUCLEOTIDE SEQUENCE [LARGE SCALE GENOMIC DNA]</scope>
    <source>
        <strain evidence="4 5">IT-1</strain>
    </source>
</reference>
<dbReference type="Pfam" id="PF13511">
    <property type="entry name" value="DUF4124"/>
    <property type="match status" value="1"/>
</dbReference>
<dbReference type="RefSeq" id="WP_349678496.1">
    <property type="nucleotide sequence ID" value="NZ_LVJN01000020.1"/>
</dbReference>
<dbReference type="Gene3D" id="1.10.530.10">
    <property type="match status" value="1"/>
</dbReference>
<evidence type="ECO:0000259" key="2">
    <source>
        <dbReference type="Pfam" id="PF01464"/>
    </source>
</evidence>
<dbReference type="InterPro" id="IPR023346">
    <property type="entry name" value="Lysozyme-like_dom_sf"/>
</dbReference>
<gene>
    <name evidence="4" type="ORF">MAIT1_01652</name>
</gene>
<dbReference type="STRING" id="1434232.MAIT1_01652"/>
<dbReference type="Pfam" id="PF01464">
    <property type="entry name" value="SLT"/>
    <property type="match status" value="1"/>
</dbReference>
<dbReference type="GO" id="GO:0016020">
    <property type="term" value="C:membrane"/>
    <property type="evidence" value="ECO:0007669"/>
    <property type="project" value="InterPro"/>
</dbReference>
<dbReference type="InterPro" id="IPR000189">
    <property type="entry name" value="Transglyc_AS"/>
</dbReference>
<proteinExistence type="inferred from homology"/>
<accession>A0A1Y2K0R7</accession>
<dbReference type="Proteomes" id="UP000194003">
    <property type="component" value="Unassembled WGS sequence"/>
</dbReference>
<evidence type="ECO:0000259" key="3">
    <source>
        <dbReference type="Pfam" id="PF13511"/>
    </source>
</evidence>
<dbReference type="SUPFAM" id="SSF53955">
    <property type="entry name" value="Lysozyme-like"/>
    <property type="match status" value="1"/>
</dbReference>
<feature type="domain" description="Transglycosylase SLT" evidence="2">
    <location>
        <begin position="62"/>
        <end position="160"/>
    </location>
</feature>
<dbReference type="InterPro" id="IPR025392">
    <property type="entry name" value="DUF4124"/>
</dbReference>
<dbReference type="PANTHER" id="PTHR37423:SF2">
    <property type="entry name" value="MEMBRANE-BOUND LYTIC MUREIN TRANSGLYCOSYLASE C"/>
    <property type="match status" value="1"/>
</dbReference>
<feature type="domain" description="DUF4124" evidence="3">
    <location>
        <begin position="8"/>
        <end position="39"/>
    </location>
</feature>
<dbReference type="PROSITE" id="PS00922">
    <property type="entry name" value="TRANSGLYCOSYLASE"/>
    <property type="match status" value="1"/>
</dbReference>
<evidence type="ECO:0000313" key="5">
    <source>
        <dbReference type="Proteomes" id="UP000194003"/>
    </source>
</evidence>
<dbReference type="InterPro" id="IPR008258">
    <property type="entry name" value="Transglycosylase_SLT_dom_1"/>
</dbReference>
<protein>
    <submittedName>
        <fullName evidence="4">Putative lytic transglycosylase, catalytic</fullName>
    </submittedName>
</protein>
<dbReference type="EMBL" id="LVJN01000020">
    <property type="protein sequence ID" value="OSM01640.1"/>
    <property type="molecule type" value="Genomic_DNA"/>
</dbReference>
<dbReference type="AlphaFoldDB" id="A0A1Y2K0R7"/>
<dbReference type="GO" id="GO:0008933">
    <property type="term" value="F:peptidoglycan lytic transglycosylase activity"/>
    <property type="evidence" value="ECO:0007669"/>
    <property type="project" value="InterPro"/>
</dbReference>
<evidence type="ECO:0000313" key="4">
    <source>
        <dbReference type="EMBL" id="OSM01640.1"/>
    </source>
</evidence>